<dbReference type="EMBL" id="JACIGK010000006">
    <property type="protein sequence ID" value="MBB4265496.1"/>
    <property type="molecule type" value="Genomic_DNA"/>
</dbReference>
<name>A0A7W6RBI9_9PROT</name>
<organism evidence="1 2">
    <name type="scientific">Roseospira visakhapatnamensis</name>
    <dbReference type="NCBI Taxonomy" id="390880"/>
    <lineage>
        <taxon>Bacteria</taxon>
        <taxon>Pseudomonadati</taxon>
        <taxon>Pseudomonadota</taxon>
        <taxon>Alphaproteobacteria</taxon>
        <taxon>Rhodospirillales</taxon>
        <taxon>Rhodospirillaceae</taxon>
        <taxon>Roseospira</taxon>
    </lineage>
</organism>
<proteinExistence type="predicted"/>
<sequence length="146" mass="15764">MNLSYPVTVENYPDTWIVQFIDIPGAITEGKTREEALHNAEDCLDVALLCLFDDGDPFPPTASSEGDAWVSPTAPIAAKLAVMMAWRDSGLSKSDLARRLRKSESEVRTRILNPRHNTALATLDAAARALGSRLTVDIAPVSGSQA</sequence>
<dbReference type="InterPro" id="IPR035069">
    <property type="entry name" value="TTHA1013/TTHA0281-like"/>
</dbReference>
<evidence type="ECO:0000313" key="1">
    <source>
        <dbReference type="EMBL" id="MBB4265496.1"/>
    </source>
</evidence>
<evidence type="ECO:0000313" key="2">
    <source>
        <dbReference type="Proteomes" id="UP000554286"/>
    </source>
</evidence>
<gene>
    <name evidence="1" type="ORF">GGD89_001115</name>
</gene>
<comment type="caution">
    <text evidence="1">The sequence shown here is derived from an EMBL/GenBank/DDBJ whole genome shotgun (WGS) entry which is preliminary data.</text>
</comment>
<reference evidence="1 2" key="1">
    <citation type="submission" date="2020-08" db="EMBL/GenBank/DDBJ databases">
        <title>Genome sequencing of Purple Non-Sulfur Bacteria from various extreme environments.</title>
        <authorList>
            <person name="Mayer M."/>
        </authorList>
    </citation>
    <scope>NUCLEOTIDE SEQUENCE [LARGE SCALE GENOMIC DNA]</scope>
    <source>
        <strain evidence="1 2">JA131</strain>
    </source>
</reference>
<accession>A0A7W6RBI9</accession>
<dbReference type="Gene3D" id="3.30.160.250">
    <property type="match status" value="1"/>
</dbReference>
<keyword evidence="2" id="KW-1185">Reference proteome</keyword>
<protein>
    <submittedName>
        <fullName evidence="1">Antitoxin HicB</fullName>
    </submittedName>
</protein>
<dbReference type="Proteomes" id="UP000554286">
    <property type="component" value="Unassembled WGS sequence"/>
</dbReference>
<dbReference type="AlphaFoldDB" id="A0A7W6RBI9"/>
<dbReference type="RefSeq" id="WP_184043113.1">
    <property type="nucleotide sequence ID" value="NZ_JACIGK010000006.1"/>
</dbReference>
<dbReference type="SUPFAM" id="SSF143100">
    <property type="entry name" value="TTHA1013/TTHA0281-like"/>
    <property type="match status" value="1"/>
</dbReference>